<dbReference type="InterPro" id="IPR050291">
    <property type="entry name" value="CDF_Transporter"/>
</dbReference>
<evidence type="ECO:0000256" key="4">
    <source>
        <dbReference type="ARBA" id="ARBA00022989"/>
    </source>
</evidence>
<evidence type="ECO:0000256" key="6">
    <source>
        <dbReference type="SAM" id="Phobius"/>
    </source>
</evidence>
<keyword evidence="9" id="KW-1185">Reference proteome</keyword>
<evidence type="ECO:0000313" key="9">
    <source>
        <dbReference type="Proteomes" id="UP000654075"/>
    </source>
</evidence>
<keyword evidence="2" id="KW-0813">Transport</keyword>
<gene>
    <name evidence="8" type="ORF">PGLA1383_LOCUS3155</name>
</gene>
<keyword evidence="5 6" id="KW-0472">Membrane</keyword>
<comment type="subcellular location">
    <subcellularLocation>
        <location evidence="1">Membrane</location>
        <topology evidence="1">Multi-pass membrane protein</topology>
    </subcellularLocation>
</comment>
<feature type="non-terminal residue" evidence="8">
    <location>
        <position position="1"/>
    </location>
</feature>
<keyword evidence="3 6" id="KW-0812">Transmembrane</keyword>
<keyword evidence="4 6" id="KW-1133">Transmembrane helix</keyword>
<name>A0A813D6T3_POLGL</name>
<dbReference type="PANTHER" id="PTHR43840">
    <property type="entry name" value="MITOCHONDRIAL METAL TRANSPORTER 1-RELATED"/>
    <property type="match status" value="1"/>
</dbReference>
<organism evidence="8 9">
    <name type="scientific">Polarella glacialis</name>
    <name type="common">Dinoflagellate</name>
    <dbReference type="NCBI Taxonomy" id="89957"/>
    <lineage>
        <taxon>Eukaryota</taxon>
        <taxon>Sar</taxon>
        <taxon>Alveolata</taxon>
        <taxon>Dinophyceae</taxon>
        <taxon>Suessiales</taxon>
        <taxon>Suessiaceae</taxon>
        <taxon>Polarella</taxon>
    </lineage>
</organism>
<evidence type="ECO:0000256" key="3">
    <source>
        <dbReference type="ARBA" id="ARBA00022692"/>
    </source>
</evidence>
<feature type="transmembrane region" description="Helical" evidence="6">
    <location>
        <begin position="49"/>
        <end position="69"/>
    </location>
</feature>
<dbReference type="Pfam" id="PF01545">
    <property type="entry name" value="Cation_efflux"/>
    <property type="match status" value="1"/>
</dbReference>
<dbReference type="AlphaFoldDB" id="A0A813D6T3"/>
<feature type="domain" description="Cation efflux protein transmembrane" evidence="7">
    <location>
        <begin position="53"/>
        <end position="145"/>
    </location>
</feature>
<feature type="transmembrane region" description="Helical" evidence="6">
    <location>
        <begin position="25"/>
        <end position="43"/>
    </location>
</feature>
<protein>
    <recommendedName>
        <fullName evidence="7">Cation efflux protein transmembrane domain-containing protein</fullName>
    </recommendedName>
</protein>
<sequence>MDAAANQDDDQQAPARSAASNLVRAGGWVTVGVLVVLMSRAILKVDDMITLFWLGTLVNVALSIVKLGLAQVATHQKALMADAVHGLGDTVAEVVSALAYTEAARPPDKEHPWGHGKIESVGAVLVTCILLYIAASMGYDSITTLAPLCLASWRDDAGAAAPNEITGNVGKAPMKEE</sequence>
<dbReference type="OrthoDB" id="411969at2759"/>
<dbReference type="GO" id="GO:0016020">
    <property type="term" value="C:membrane"/>
    <property type="evidence" value="ECO:0007669"/>
    <property type="project" value="UniProtKB-SubCell"/>
</dbReference>
<feature type="transmembrane region" description="Helical" evidence="6">
    <location>
        <begin position="121"/>
        <end position="139"/>
    </location>
</feature>
<evidence type="ECO:0000256" key="1">
    <source>
        <dbReference type="ARBA" id="ARBA00004141"/>
    </source>
</evidence>
<dbReference type="InterPro" id="IPR058533">
    <property type="entry name" value="Cation_efflux_TM"/>
</dbReference>
<proteinExistence type="predicted"/>
<accession>A0A813D6T3</accession>
<evidence type="ECO:0000313" key="8">
    <source>
        <dbReference type="EMBL" id="CAE8584218.1"/>
    </source>
</evidence>
<dbReference type="InterPro" id="IPR027469">
    <property type="entry name" value="Cation_efflux_TMD_sf"/>
</dbReference>
<evidence type="ECO:0000259" key="7">
    <source>
        <dbReference type="Pfam" id="PF01545"/>
    </source>
</evidence>
<dbReference type="Proteomes" id="UP000654075">
    <property type="component" value="Unassembled WGS sequence"/>
</dbReference>
<dbReference type="EMBL" id="CAJNNV010001056">
    <property type="protein sequence ID" value="CAE8584218.1"/>
    <property type="molecule type" value="Genomic_DNA"/>
</dbReference>
<evidence type="ECO:0000256" key="2">
    <source>
        <dbReference type="ARBA" id="ARBA00022448"/>
    </source>
</evidence>
<dbReference type="GO" id="GO:0008324">
    <property type="term" value="F:monoatomic cation transmembrane transporter activity"/>
    <property type="evidence" value="ECO:0007669"/>
    <property type="project" value="InterPro"/>
</dbReference>
<evidence type="ECO:0000256" key="5">
    <source>
        <dbReference type="ARBA" id="ARBA00023136"/>
    </source>
</evidence>
<reference evidence="8" key="1">
    <citation type="submission" date="2021-02" db="EMBL/GenBank/DDBJ databases">
        <authorList>
            <person name="Dougan E. K."/>
            <person name="Rhodes N."/>
            <person name="Thang M."/>
            <person name="Chan C."/>
        </authorList>
    </citation>
    <scope>NUCLEOTIDE SEQUENCE</scope>
</reference>
<comment type="caution">
    <text evidence="8">The sequence shown here is derived from an EMBL/GenBank/DDBJ whole genome shotgun (WGS) entry which is preliminary data.</text>
</comment>
<dbReference type="Gene3D" id="1.20.1510.10">
    <property type="entry name" value="Cation efflux protein transmembrane domain"/>
    <property type="match status" value="1"/>
</dbReference>
<dbReference type="SUPFAM" id="SSF161111">
    <property type="entry name" value="Cation efflux protein transmembrane domain-like"/>
    <property type="match status" value="1"/>
</dbReference>
<dbReference type="PANTHER" id="PTHR43840:SF15">
    <property type="entry name" value="MITOCHONDRIAL METAL TRANSPORTER 1-RELATED"/>
    <property type="match status" value="1"/>
</dbReference>